<dbReference type="Gene3D" id="3.30.40.10">
    <property type="entry name" value="Zinc/RING finger domain, C3HC4 (zinc finger)"/>
    <property type="match status" value="1"/>
</dbReference>
<gene>
    <name evidence="9" type="ORF">BJG266_LOCUS3202</name>
    <name evidence="10" type="ORF">QVE165_LOCUS16589</name>
</gene>
<keyword evidence="2 5" id="KW-0863">Zinc-finger</keyword>
<dbReference type="Proteomes" id="UP000663877">
    <property type="component" value="Unassembled WGS sequence"/>
</dbReference>
<dbReference type="GO" id="GO:0008270">
    <property type="term" value="F:zinc ion binding"/>
    <property type="evidence" value="ECO:0007669"/>
    <property type="project" value="UniProtKB-KW"/>
</dbReference>
<dbReference type="EMBL" id="CAJNOI010000007">
    <property type="protein sequence ID" value="CAF0764454.1"/>
    <property type="molecule type" value="Genomic_DNA"/>
</dbReference>
<feature type="domain" description="RING-type" evidence="7">
    <location>
        <begin position="12"/>
        <end position="53"/>
    </location>
</feature>
<dbReference type="PROSITE" id="PS00518">
    <property type="entry name" value="ZF_RING_1"/>
    <property type="match status" value="1"/>
</dbReference>
<evidence type="ECO:0000256" key="3">
    <source>
        <dbReference type="ARBA" id="ARBA00022833"/>
    </source>
</evidence>
<evidence type="ECO:0008006" key="12">
    <source>
        <dbReference type="Google" id="ProtNLM"/>
    </source>
</evidence>
<dbReference type="PROSITE" id="PS51037">
    <property type="entry name" value="YEATS"/>
    <property type="match status" value="1"/>
</dbReference>
<reference evidence="10" key="1">
    <citation type="submission" date="2021-02" db="EMBL/GenBank/DDBJ databases">
        <authorList>
            <person name="Nowell W R."/>
        </authorList>
    </citation>
    <scope>NUCLEOTIDE SEQUENCE</scope>
</reference>
<dbReference type="GO" id="GO:0005634">
    <property type="term" value="C:nucleus"/>
    <property type="evidence" value="ECO:0007669"/>
    <property type="project" value="UniProtKB-SubCell"/>
</dbReference>
<evidence type="ECO:0000256" key="5">
    <source>
        <dbReference type="PROSITE-ProRule" id="PRU00175"/>
    </source>
</evidence>
<dbReference type="PANTHER" id="PTHR23327:SF42">
    <property type="entry name" value="LON PEPTIDASE N-TERMINAL DOMAIN AND RING FINGER PROTEIN C14F5.10C"/>
    <property type="match status" value="1"/>
</dbReference>
<evidence type="ECO:0000256" key="2">
    <source>
        <dbReference type="ARBA" id="ARBA00022771"/>
    </source>
</evidence>
<comment type="caution">
    <text evidence="10">The sequence shown here is derived from an EMBL/GenBank/DDBJ whole genome shotgun (WGS) entry which is preliminary data.</text>
</comment>
<dbReference type="PANTHER" id="PTHR23327">
    <property type="entry name" value="RING FINGER PROTEIN 127"/>
    <property type="match status" value="1"/>
</dbReference>
<dbReference type="OrthoDB" id="654191at2759"/>
<evidence type="ECO:0000313" key="9">
    <source>
        <dbReference type="EMBL" id="CAF0764454.1"/>
    </source>
</evidence>
<feature type="domain" description="YEATS" evidence="8">
    <location>
        <begin position="93"/>
        <end position="222"/>
    </location>
</feature>
<name>A0A814J1J0_9BILA</name>
<dbReference type="SMART" id="SM00184">
    <property type="entry name" value="RING"/>
    <property type="match status" value="1"/>
</dbReference>
<proteinExistence type="predicted"/>
<dbReference type="Pfam" id="PF15227">
    <property type="entry name" value="zf-C3HC4_4"/>
    <property type="match status" value="1"/>
</dbReference>
<dbReference type="AlphaFoldDB" id="A0A814J1J0"/>
<keyword evidence="4 6" id="KW-0539">Nucleus</keyword>
<dbReference type="InterPro" id="IPR001841">
    <property type="entry name" value="Znf_RING"/>
</dbReference>
<dbReference type="InterPro" id="IPR017907">
    <property type="entry name" value="Znf_RING_CS"/>
</dbReference>
<evidence type="ECO:0000259" key="8">
    <source>
        <dbReference type="PROSITE" id="PS51037"/>
    </source>
</evidence>
<accession>A0A814J1J0</accession>
<keyword evidence="3" id="KW-0862">Zinc</keyword>
<dbReference type="Pfam" id="PF03366">
    <property type="entry name" value="YEATS"/>
    <property type="match status" value="1"/>
</dbReference>
<dbReference type="Gene3D" id="2.60.40.1970">
    <property type="entry name" value="YEATS domain"/>
    <property type="match status" value="1"/>
</dbReference>
<keyword evidence="11" id="KW-1185">Reference proteome</keyword>
<dbReference type="InterPro" id="IPR013083">
    <property type="entry name" value="Znf_RING/FYVE/PHD"/>
</dbReference>
<dbReference type="EMBL" id="CAJNOM010000093">
    <property type="protein sequence ID" value="CAF1031944.1"/>
    <property type="molecule type" value="Genomic_DNA"/>
</dbReference>
<comment type="subcellular location">
    <subcellularLocation>
        <location evidence="6">Nucleus</location>
    </subcellularLocation>
</comment>
<evidence type="ECO:0000256" key="4">
    <source>
        <dbReference type="ARBA" id="ARBA00023242"/>
    </source>
</evidence>
<evidence type="ECO:0000313" key="10">
    <source>
        <dbReference type="EMBL" id="CAF1031944.1"/>
    </source>
</evidence>
<dbReference type="SUPFAM" id="SSF57850">
    <property type="entry name" value="RING/U-box"/>
    <property type="match status" value="1"/>
</dbReference>
<organism evidence="10 11">
    <name type="scientific">Adineta steineri</name>
    <dbReference type="NCBI Taxonomy" id="433720"/>
    <lineage>
        <taxon>Eukaryota</taxon>
        <taxon>Metazoa</taxon>
        <taxon>Spiralia</taxon>
        <taxon>Gnathifera</taxon>
        <taxon>Rotifera</taxon>
        <taxon>Eurotatoria</taxon>
        <taxon>Bdelloidea</taxon>
        <taxon>Adinetida</taxon>
        <taxon>Adinetidae</taxon>
        <taxon>Adineta</taxon>
    </lineage>
</organism>
<evidence type="ECO:0000256" key="6">
    <source>
        <dbReference type="PROSITE-ProRule" id="PRU00376"/>
    </source>
</evidence>
<dbReference type="Proteomes" id="UP000663832">
    <property type="component" value="Unassembled WGS sequence"/>
</dbReference>
<dbReference type="InterPro" id="IPR038704">
    <property type="entry name" value="YEAST_sf"/>
</dbReference>
<keyword evidence="1" id="KW-0479">Metal-binding</keyword>
<dbReference type="GO" id="GO:0061630">
    <property type="term" value="F:ubiquitin protein ligase activity"/>
    <property type="evidence" value="ECO:0007669"/>
    <property type="project" value="TreeGrafter"/>
</dbReference>
<dbReference type="InterPro" id="IPR055129">
    <property type="entry name" value="YEATS_dom"/>
</dbReference>
<protein>
    <recommendedName>
        <fullName evidence="12">RING-type domain-containing protein</fullName>
    </recommendedName>
</protein>
<sequence>MSVNVLDTYRDCPFCLKLLYEPVSTLCGHTFCLLCLERFIIASDSILKCPICREDLTYLRSTSNHLKTNTILHNLFRQEYEKEYEMRRNELESIRKNIIKKRLIIGNTHQLLSCDYNHKQHEWTLFIRFDNDDQNDIGQYIKQIQINLHPTFTPSQIILDKPPFRLTRIGWGVFTVHISIEFHAKWNKSDLVTNWFLSFTNTGNHKVMEIGFQKSTDDITIN</sequence>
<evidence type="ECO:0000313" key="11">
    <source>
        <dbReference type="Proteomes" id="UP000663832"/>
    </source>
</evidence>
<evidence type="ECO:0000259" key="7">
    <source>
        <dbReference type="PROSITE" id="PS50089"/>
    </source>
</evidence>
<evidence type="ECO:0000256" key="1">
    <source>
        <dbReference type="ARBA" id="ARBA00022723"/>
    </source>
</evidence>
<dbReference type="PROSITE" id="PS50089">
    <property type="entry name" value="ZF_RING_2"/>
    <property type="match status" value="1"/>
</dbReference>